<dbReference type="PIRSF" id="PIRSF036696">
    <property type="entry name" value="ACY-1"/>
    <property type="match status" value="1"/>
</dbReference>
<evidence type="ECO:0000256" key="11">
    <source>
        <dbReference type="SAM" id="Phobius"/>
    </source>
</evidence>
<comment type="similarity">
    <text evidence="2">Belongs to the peptidase M20A family.</text>
</comment>
<dbReference type="InterPro" id="IPR010159">
    <property type="entry name" value="N-acyl_aa_amidohydrolase"/>
</dbReference>
<evidence type="ECO:0000256" key="8">
    <source>
        <dbReference type="ARBA" id="ARBA00029656"/>
    </source>
</evidence>
<dbReference type="PANTHER" id="PTHR45892">
    <property type="entry name" value="AMINOACYLASE-1"/>
    <property type="match status" value="1"/>
</dbReference>
<keyword evidence="7 10" id="KW-0862">Zinc</keyword>
<feature type="binding site" evidence="10">
    <location>
        <position position="416"/>
    </location>
    <ligand>
        <name>Zn(2+)</name>
        <dbReference type="ChEBI" id="CHEBI:29105"/>
        <label>2</label>
    </ligand>
</feature>
<dbReference type="InterPro" id="IPR002933">
    <property type="entry name" value="Peptidase_M20"/>
</dbReference>
<feature type="domain" description="Peptidase M20 dimerisation" evidence="12">
    <location>
        <begin position="238"/>
        <end position="342"/>
    </location>
</feature>
<keyword evidence="11" id="KW-0812">Transmembrane</keyword>
<evidence type="ECO:0000256" key="5">
    <source>
        <dbReference type="ARBA" id="ARBA00022723"/>
    </source>
</evidence>
<comment type="cofactor">
    <cofactor evidence="10">
        <name>Zn(2+)</name>
        <dbReference type="ChEBI" id="CHEBI:29105"/>
    </cofactor>
    <text evidence="10">Binds 2 Zn(2+) ions per subunit.</text>
</comment>
<dbReference type="Proteomes" id="UP001151699">
    <property type="component" value="Chromosome B"/>
</dbReference>
<feature type="transmembrane region" description="Helical" evidence="11">
    <location>
        <begin position="7"/>
        <end position="28"/>
    </location>
</feature>
<comment type="subcellular location">
    <subcellularLocation>
        <location evidence="1">Cytoplasm</location>
    </subcellularLocation>
</comment>
<feature type="binding site" evidence="10">
    <location>
        <position position="123"/>
    </location>
    <ligand>
        <name>Zn(2+)</name>
        <dbReference type="ChEBI" id="CHEBI:29105"/>
        <label>1</label>
    </ligand>
</feature>
<keyword evidence="14" id="KW-1185">Reference proteome</keyword>
<evidence type="ECO:0000256" key="7">
    <source>
        <dbReference type="ARBA" id="ARBA00022833"/>
    </source>
</evidence>
<dbReference type="EMBL" id="WJQU01000002">
    <property type="protein sequence ID" value="KAJ6644482.1"/>
    <property type="molecule type" value="Genomic_DNA"/>
</dbReference>
<dbReference type="InterPro" id="IPR036264">
    <property type="entry name" value="Bact_exopeptidase_dim_dom"/>
</dbReference>
<proteinExistence type="inferred from homology"/>
<reference evidence="13" key="1">
    <citation type="submission" date="2022-07" db="EMBL/GenBank/DDBJ databases">
        <authorList>
            <person name="Trinca V."/>
            <person name="Uliana J.V.C."/>
            <person name="Torres T.T."/>
            <person name="Ward R.J."/>
            <person name="Monesi N."/>
        </authorList>
    </citation>
    <scope>NUCLEOTIDE SEQUENCE</scope>
    <source>
        <strain evidence="13">HSMRA1968</strain>
        <tissue evidence="13">Whole embryos</tissue>
    </source>
</reference>
<keyword evidence="4" id="KW-0963">Cytoplasm</keyword>
<dbReference type="InterPro" id="IPR011650">
    <property type="entry name" value="Peptidase_M20_dimer"/>
</dbReference>
<dbReference type="EC" id="3.5.1.14" evidence="3"/>
<evidence type="ECO:0000256" key="9">
    <source>
        <dbReference type="PIRSR" id="PIRSR036696-1"/>
    </source>
</evidence>
<evidence type="ECO:0000256" key="2">
    <source>
        <dbReference type="ARBA" id="ARBA00006247"/>
    </source>
</evidence>
<evidence type="ECO:0000256" key="4">
    <source>
        <dbReference type="ARBA" id="ARBA00022490"/>
    </source>
</evidence>
<dbReference type="Pfam" id="PF01546">
    <property type="entry name" value="Peptidase_M20"/>
    <property type="match status" value="1"/>
</dbReference>
<evidence type="ECO:0000256" key="6">
    <source>
        <dbReference type="ARBA" id="ARBA00022801"/>
    </source>
</evidence>
<dbReference type="AlphaFoldDB" id="A0A9Q0N6K6"/>
<dbReference type="SUPFAM" id="SSF53187">
    <property type="entry name" value="Zn-dependent exopeptidases"/>
    <property type="match status" value="1"/>
</dbReference>
<feature type="binding site" evidence="10">
    <location>
        <position position="156"/>
    </location>
    <ligand>
        <name>Zn(2+)</name>
        <dbReference type="ChEBI" id="CHEBI:29105"/>
        <label>2</label>
    </ligand>
</feature>
<sequence length="444" mass="49743">MISTKRGIGVIVFIAFCVILGVLLGVLLPRRHLNDDTDSILDLPESSPWYNNQEIKIFRQYLRIPTVHPNINYEPCVEFLRKQAASLDLPFSVHYPRDRLNPVVVITWKGSQPELSSIMLNSHTDVVPVFENLWSHPPFSADIDENGKIFGRGSQDVKALGMIYLAAIRALKLDGIKQLNRTFHVTFVPDEEMGGNYGMSPFVTSNEFKALHVGYVLDEARVAESNKLSVTNDERCTWRIEFVFKGVTGHGSLLFENTTGQKLNYVVSKLMQRREIEVVKLKAANSDYTNVTTINLTVMKGGVQANVIPPELSVTFDVRLGVSADHDEFQKDIENWCEEAGGNVTVNYMIKDPKVPATRADDTNPVWVVLNNTCREFGLEIAPSTTIGATDARYLRALNISAFGFSPIINTPRLLHDHDEYVGANEYLLAIDVYKKVISNLGNI</sequence>
<keyword evidence="5 10" id="KW-0479">Metal-binding</keyword>
<protein>
    <recommendedName>
        <fullName evidence="3">N-acyl-aliphatic-L-amino acid amidohydrolase</fullName>
        <ecNumber evidence="3">3.5.1.14</ecNumber>
    </recommendedName>
    <alternativeName>
        <fullName evidence="8">N-acyl-L-amino-acid amidohydrolase</fullName>
    </alternativeName>
</protein>
<evidence type="ECO:0000259" key="12">
    <source>
        <dbReference type="Pfam" id="PF07687"/>
    </source>
</evidence>
<dbReference type="GO" id="GO:0006520">
    <property type="term" value="P:amino acid metabolic process"/>
    <property type="evidence" value="ECO:0007669"/>
    <property type="project" value="InterPro"/>
</dbReference>
<dbReference type="GO" id="GO:0005737">
    <property type="term" value="C:cytoplasm"/>
    <property type="evidence" value="ECO:0007669"/>
    <property type="project" value="UniProtKB-SubCell"/>
</dbReference>
<organism evidence="13 14">
    <name type="scientific">Pseudolycoriella hygida</name>
    <dbReference type="NCBI Taxonomy" id="35572"/>
    <lineage>
        <taxon>Eukaryota</taxon>
        <taxon>Metazoa</taxon>
        <taxon>Ecdysozoa</taxon>
        <taxon>Arthropoda</taxon>
        <taxon>Hexapoda</taxon>
        <taxon>Insecta</taxon>
        <taxon>Pterygota</taxon>
        <taxon>Neoptera</taxon>
        <taxon>Endopterygota</taxon>
        <taxon>Diptera</taxon>
        <taxon>Nematocera</taxon>
        <taxon>Sciaroidea</taxon>
        <taxon>Sciaridae</taxon>
        <taxon>Pseudolycoriella</taxon>
    </lineage>
</organism>
<accession>A0A9Q0N6K6</accession>
<dbReference type="Gene3D" id="1.10.150.900">
    <property type="match status" value="1"/>
</dbReference>
<dbReference type="NCBIfam" id="TIGR01880">
    <property type="entry name" value="Ac-peptdase-euk"/>
    <property type="match status" value="1"/>
</dbReference>
<dbReference type="PROSITE" id="PS00758">
    <property type="entry name" value="ARGE_DAPE_CPG2_1"/>
    <property type="match status" value="1"/>
</dbReference>
<gene>
    <name evidence="13" type="primary">Acy1a_0</name>
    <name evidence="13" type="ORF">Bhyg_09451</name>
</gene>
<dbReference type="FunFam" id="3.30.70.360:FF:000005">
    <property type="entry name" value="Putative Aminoacylase-1"/>
    <property type="match status" value="1"/>
</dbReference>
<keyword evidence="11" id="KW-1133">Transmembrane helix</keyword>
<dbReference type="InterPro" id="IPR001261">
    <property type="entry name" value="ArgE/DapE_CS"/>
</dbReference>
<dbReference type="PANTHER" id="PTHR45892:SF1">
    <property type="entry name" value="AMINOACYLASE-1"/>
    <property type="match status" value="1"/>
</dbReference>
<comment type="caution">
    <text evidence="13">The sequence shown here is derived from an EMBL/GenBank/DDBJ whole genome shotgun (WGS) entry which is preliminary data.</text>
</comment>
<feature type="active site" evidence="9">
    <location>
        <position position="125"/>
    </location>
</feature>
<dbReference type="Pfam" id="PF07687">
    <property type="entry name" value="M20_dimer"/>
    <property type="match status" value="1"/>
</dbReference>
<dbReference type="OrthoDB" id="3064516at2759"/>
<keyword evidence="6" id="KW-0378">Hydrolase</keyword>
<evidence type="ECO:0000313" key="14">
    <source>
        <dbReference type="Proteomes" id="UP001151699"/>
    </source>
</evidence>
<dbReference type="GO" id="GO:0004046">
    <property type="term" value="F:aminoacylase activity"/>
    <property type="evidence" value="ECO:0007669"/>
    <property type="project" value="UniProtKB-EC"/>
</dbReference>
<dbReference type="InterPro" id="IPR052083">
    <property type="entry name" value="Aminoacylase-1_M20A"/>
</dbReference>
<dbReference type="Gene3D" id="3.40.630.10">
    <property type="entry name" value="Zn peptidases"/>
    <property type="match status" value="1"/>
</dbReference>
<feature type="binding site" evidence="10">
    <location>
        <position position="156"/>
    </location>
    <ligand>
        <name>Zn(2+)</name>
        <dbReference type="ChEBI" id="CHEBI:29105"/>
        <label>1</label>
    </ligand>
</feature>
<feature type="binding site" evidence="10">
    <location>
        <position position="192"/>
    </location>
    <ligand>
        <name>Zn(2+)</name>
        <dbReference type="ChEBI" id="CHEBI:29105"/>
        <label>2</label>
    </ligand>
</feature>
<evidence type="ECO:0000313" key="13">
    <source>
        <dbReference type="EMBL" id="KAJ6644482.1"/>
    </source>
</evidence>
<evidence type="ECO:0000256" key="1">
    <source>
        <dbReference type="ARBA" id="ARBA00004496"/>
    </source>
</evidence>
<evidence type="ECO:0000256" key="10">
    <source>
        <dbReference type="PIRSR" id="PIRSR036696-2"/>
    </source>
</evidence>
<dbReference type="Gene3D" id="3.30.70.360">
    <property type="match status" value="1"/>
</dbReference>
<feature type="active site" description="Proton acceptor" evidence="9">
    <location>
        <position position="191"/>
    </location>
</feature>
<feature type="binding site" evidence="10">
    <location>
        <position position="219"/>
    </location>
    <ligand>
        <name>Zn(2+)</name>
        <dbReference type="ChEBI" id="CHEBI:29105"/>
        <label>1</label>
    </ligand>
</feature>
<dbReference type="SUPFAM" id="SSF55031">
    <property type="entry name" value="Bacterial exopeptidase dimerisation domain"/>
    <property type="match status" value="1"/>
</dbReference>
<evidence type="ECO:0000256" key="3">
    <source>
        <dbReference type="ARBA" id="ARBA00011913"/>
    </source>
</evidence>
<dbReference type="GO" id="GO:0046872">
    <property type="term" value="F:metal ion binding"/>
    <property type="evidence" value="ECO:0007669"/>
    <property type="project" value="UniProtKB-KW"/>
</dbReference>
<keyword evidence="11" id="KW-0472">Membrane</keyword>
<name>A0A9Q0N6K6_9DIPT</name>